<feature type="active site" description="Charge relay system" evidence="5">
    <location>
        <position position="139"/>
    </location>
</feature>
<dbReference type="Pfam" id="PF05922">
    <property type="entry name" value="Inhibitor_I9"/>
    <property type="match status" value="1"/>
</dbReference>
<evidence type="ECO:0000259" key="9">
    <source>
        <dbReference type="Pfam" id="PF05922"/>
    </source>
</evidence>
<dbReference type="Gene3D" id="3.30.70.80">
    <property type="entry name" value="Peptidase S8 propeptide/proteinase inhibitor I9"/>
    <property type="match status" value="1"/>
</dbReference>
<evidence type="ECO:0000256" key="1">
    <source>
        <dbReference type="ARBA" id="ARBA00011073"/>
    </source>
</evidence>
<dbReference type="PANTHER" id="PTHR43806:SF11">
    <property type="entry name" value="CEREVISIN-RELATED"/>
    <property type="match status" value="1"/>
</dbReference>
<dbReference type="EnsemblMetazoa" id="XM_030990082">
    <property type="protein sequence ID" value="XP_030845942"/>
    <property type="gene ID" value="LOC100891176"/>
</dbReference>
<proteinExistence type="inferred from homology"/>
<dbReference type="PROSITE" id="PS51892">
    <property type="entry name" value="SUBTILASE"/>
    <property type="match status" value="1"/>
</dbReference>
<dbReference type="InterPro" id="IPR022398">
    <property type="entry name" value="Peptidase_S8_His-AS"/>
</dbReference>
<dbReference type="InterPro" id="IPR023828">
    <property type="entry name" value="Peptidase_S8_Ser-AS"/>
</dbReference>
<dbReference type="InParanoid" id="A0A7M7P6F3"/>
<sequence length="379" mass="39731">MLIFAILTASLASGLAVNATFHKVAEPIDDHYIIVMKSGYDVVPIKNLILGDRSGIFSGATVKHTYTKAIKGFSAKLSKRAVEKLLARDEIKYICQDGVVRVSTVAQWGLDRISQRPLPLDGDYNFTGNGSGVNVYVIDTGIYEDSMYFGGRAKVAYDSTDSNSSYGIDCDGHGTHCAGTIGAEIFGVAPGVNLFGVRVLIGCKKNGTTADLIAGCDYVAKSSKKPAVASMSLEHGTHRAVDEAVRGIIDAGITTVVAAGNNNTDACLFSPAGVKEAITVGATFLNDRRYSLSNYGTCVDVFAPGVGIPSVSIYGEEVVQVYSGTSMACPHVAGAVAIALGNSKGMSPSDLKRKIIGDATTGVVEDARPGSPNRLLYVP</sequence>
<evidence type="ECO:0000256" key="2">
    <source>
        <dbReference type="ARBA" id="ARBA00022670"/>
    </source>
</evidence>
<dbReference type="InterPro" id="IPR000209">
    <property type="entry name" value="Peptidase_S8/S53_dom"/>
</dbReference>
<dbReference type="FunFam" id="3.40.50.200:FF:000014">
    <property type="entry name" value="Proteinase K"/>
    <property type="match status" value="1"/>
</dbReference>
<keyword evidence="2 5" id="KW-0645">Protease</keyword>
<evidence type="ECO:0000313" key="11">
    <source>
        <dbReference type="Proteomes" id="UP000007110"/>
    </source>
</evidence>
<evidence type="ECO:0000256" key="5">
    <source>
        <dbReference type="PROSITE-ProRule" id="PRU01240"/>
    </source>
</evidence>
<dbReference type="Pfam" id="PF00082">
    <property type="entry name" value="Peptidase_S8"/>
    <property type="match status" value="1"/>
</dbReference>
<dbReference type="GeneID" id="100891176"/>
<dbReference type="GO" id="GO:0005615">
    <property type="term" value="C:extracellular space"/>
    <property type="evidence" value="ECO:0000318"/>
    <property type="project" value="GO_Central"/>
</dbReference>
<dbReference type="GO" id="GO:0004252">
    <property type="term" value="F:serine-type endopeptidase activity"/>
    <property type="evidence" value="ECO:0000318"/>
    <property type="project" value="GO_Central"/>
</dbReference>
<dbReference type="PROSITE" id="PS00138">
    <property type="entry name" value="SUBTILASE_SER"/>
    <property type="match status" value="1"/>
</dbReference>
<dbReference type="InterPro" id="IPR036852">
    <property type="entry name" value="Peptidase_S8/S53_dom_sf"/>
</dbReference>
<feature type="active site" description="Charge relay system" evidence="5">
    <location>
        <position position="173"/>
    </location>
</feature>
<dbReference type="OrthoDB" id="206201at2759"/>
<dbReference type="RefSeq" id="XP_030845942.1">
    <property type="nucleotide sequence ID" value="XM_030990082.1"/>
</dbReference>
<dbReference type="GO" id="GO:0006508">
    <property type="term" value="P:proteolysis"/>
    <property type="evidence" value="ECO:0007669"/>
    <property type="project" value="UniProtKB-KW"/>
</dbReference>
<dbReference type="InterPro" id="IPR015500">
    <property type="entry name" value="Peptidase_S8_subtilisin-rel"/>
</dbReference>
<evidence type="ECO:0000256" key="3">
    <source>
        <dbReference type="ARBA" id="ARBA00022801"/>
    </source>
</evidence>
<dbReference type="FunFam" id="3.30.70.80:FF:000022">
    <property type="entry name" value="Uncharacterized protein"/>
    <property type="match status" value="1"/>
</dbReference>
<dbReference type="PROSITE" id="PS00137">
    <property type="entry name" value="SUBTILASE_HIS"/>
    <property type="match status" value="1"/>
</dbReference>
<dbReference type="Proteomes" id="UP000007110">
    <property type="component" value="Unassembled WGS sequence"/>
</dbReference>
<dbReference type="InterPro" id="IPR050131">
    <property type="entry name" value="Peptidase_S8_subtilisin-like"/>
</dbReference>
<keyword evidence="11" id="KW-1185">Reference proteome</keyword>
<keyword evidence="7" id="KW-0732">Signal</keyword>
<dbReference type="CDD" id="cd04077">
    <property type="entry name" value="Peptidases_S8_PCSK9_ProteinaseK_like"/>
    <property type="match status" value="1"/>
</dbReference>
<dbReference type="PANTHER" id="PTHR43806">
    <property type="entry name" value="PEPTIDASE S8"/>
    <property type="match status" value="1"/>
</dbReference>
<name>A0A7M7P6F3_STRPU</name>
<feature type="signal peptide" evidence="7">
    <location>
        <begin position="1"/>
        <end position="16"/>
    </location>
</feature>
<evidence type="ECO:0000313" key="10">
    <source>
        <dbReference type="EnsemblMetazoa" id="XP_030845942"/>
    </source>
</evidence>
<dbReference type="OMA" id="KSAWIDQ"/>
<evidence type="ECO:0000259" key="8">
    <source>
        <dbReference type="Pfam" id="PF00082"/>
    </source>
</evidence>
<keyword evidence="3 5" id="KW-0378">Hydrolase</keyword>
<dbReference type="InterPro" id="IPR023827">
    <property type="entry name" value="Peptidase_S8_Asp-AS"/>
</dbReference>
<evidence type="ECO:0000256" key="6">
    <source>
        <dbReference type="RuleBase" id="RU003355"/>
    </source>
</evidence>
<dbReference type="InterPro" id="IPR010259">
    <property type="entry name" value="S8pro/Inhibitor_I9"/>
</dbReference>
<feature type="domain" description="Inhibitor I9" evidence="9">
    <location>
        <begin position="58"/>
        <end position="102"/>
    </location>
</feature>
<protein>
    <submittedName>
        <fullName evidence="10">Uncharacterized protein</fullName>
    </submittedName>
</protein>
<dbReference type="PRINTS" id="PR00723">
    <property type="entry name" value="SUBTILISIN"/>
</dbReference>
<accession>A0A7M7P6F3</accession>
<dbReference type="PROSITE" id="PS00136">
    <property type="entry name" value="SUBTILASE_ASP"/>
    <property type="match status" value="1"/>
</dbReference>
<reference evidence="10" key="2">
    <citation type="submission" date="2021-01" db="UniProtKB">
        <authorList>
            <consortium name="EnsemblMetazoa"/>
        </authorList>
    </citation>
    <scope>IDENTIFICATION</scope>
</reference>
<keyword evidence="4 5" id="KW-0720">Serine protease</keyword>
<feature type="chain" id="PRO_5029798245" evidence="7">
    <location>
        <begin position="17"/>
        <end position="379"/>
    </location>
</feature>
<reference evidence="11" key="1">
    <citation type="submission" date="2015-02" db="EMBL/GenBank/DDBJ databases">
        <title>Genome sequencing for Strongylocentrotus purpuratus.</title>
        <authorList>
            <person name="Murali S."/>
            <person name="Liu Y."/>
            <person name="Vee V."/>
            <person name="English A."/>
            <person name="Wang M."/>
            <person name="Skinner E."/>
            <person name="Han Y."/>
            <person name="Muzny D.M."/>
            <person name="Worley K.C."/>
            <person name="Gibbs R.A."/>
        </authorList>
    </citation>
    <scope>NUCLEOTIDE SEQUENCE</scope>
</reference>
<dbReference type="InterPro" id="IPR037045">
    <property type="entry name" value="S8pro/Inhibitor_I9_sf"/>
</dbReference>
<feature type="domain" description="Peptidase S8/S53" evidence="8">
    <location>
        <begin position="130"/>
        <end position="362"/>
    </location>
</feature>
<evidence type="ECO:0000256" key="7">
    <source>
        <dbReference type="SAM" id="SignalP"/>
    </source>
</evidence>
<comment type="similarity">
    <text evidence="1 5 6">Belongs to the peptidase S8 family.</text>
</comment>
<dbReference type="AlphaFoldDB" id="A0A7M7P6F3"/>
<dbReference type="SUPFAM" id="SSF54897">
    <property type="entry name" value="Protease propeptides/inhibitors"/>
    <property type="match status" value="1"/>
</dbReference>
<feature type="active site" description="Charge relay system" evidence="5">
    <location>
        <position position="326"/>
    </location>
</feature>
<dbReference type="SUPFAM" id="SSF52743">
    <property type="entry name" value="Subtilisin-like"/>
    <property type="match status" value="1"/>
</dbReference>
<evidence type="ECO:0000256" key="4">
    <source>
        <dbReference type="ARBA" id="ARBA00022825"/>
    </source>
</evidence>
<dbReference type="Gene3D" id="3.40.50.200">
    <property type="entry name" value="Peptidase S8/S53 domain"/>
    <property type="match status" value="1"/>
</dbReference>
<organism evidence="10 11">
    <name type="scientific">Strongylocentrotus purpuratus</name>
    <name type="common">Purple sea urchin</name>
    <dbReference type="NCBI Taxonomy" id="7668"/>
    <lineage>
        <taxon>Eukaryota</taxon>
        <taxon>Metazoa</taxon>
        <taxon>Echinodermata</taxon>
        <taxon>Eleutherozoa</taxon>
        <taxon>Echinozoa</taxon>
        <taxon>Echinoidea</taxon>
        <taxon>Euechinoidea</taxon>
        <taxon>Echinacea</taxon>
        <taxon>Camarodonta</taxon>
        <taxon>Echinidea</taxon>
        <taxon>Strongylocentrotidae</taxon>
        <taxon>Strongylocentrotus</taxon>
    </lineage>
</organism>
<dbReference type="InterPro" id="IPR034193">
    <property type="entry name" value="PCSK9_ProteinaseK-like"/>
</dbReference>